<feature type="domain" description="Peptidase A1" evidence="13">
    <location>
        <begin position="64"/>
        <end position="404"/>
    </location>
</feature>
<dbReference type="InterPro" id="IPR001461">
    <property type="entry name" value="Aspartic_peptidase_A1"/>
</dbReference>
<feature type="compositionally biased region" description="Basic and acidic residues" evidence="10">
    <location>
        <begin position="534"/>
        <end position="545"/>
    </location>
</feature>
<protein>
    <submittedName>
        <fullName evidence="14">Aspartyl protease family A01B</fullName>
    </submittedName>
</protein>
<dbReference type="PROSITE" id="PS51767">
    <property type="entry name" value="PEPTIDASE_A1"/>
    <property type="match status" value="1"/>
</dbReference>
<dbReference type="Pfam" id="PF14543">
    <property type="entry name" value="TAXi_N"/>
    <property type="match status" value="1"/>
</dbReference>
<dbReference type="OrthoDB" id="2747330at2759"/>
<organism evidence="14 15">
    <name type="scientific">Achlya hypogyna</name>
    <name type="common">Oomycete</name>
    <name type="synonym">Protoachlya hypogyna</name>
    <dbReference type="NCBI Taxonomy" id="1202772"/>
    <lineage>
        <taxon>Eukaryota</taxon>
        <taxon>Sar</taxon>
        <taxon>Stramenopiles</taxon>
        <taxon>Oomycota</taxon>
        <taxon>Saprolegniomycetes</taxon>
        <taxon>Saprolegniales</taxon>
        <taxon>Achlyaceae</taxon>
        <taxon>Achlya</taxon>
    </lineage>
</organism>
<reference evidence="14 15" key="1">
    <citation type="journal article" date="2014" name="Genome Biol. Evol.">
        <title>The secreted proteins of Achlya hypogyna and Thraustotheca clavata identify the ancestral oomycete secretome and reveal gene acquisitions by horizontal gene transfer.</title>
        <authorList>
            <person name="Misner I."/>
            <person name="Blouin N."/>
            <person name="Leonard G."/>
            <person name="Richards T.A."/>
            <person name="Lane C.E."/>
        </authorList>
    </citation>
    <scope>NUCLEOTIDE SEQUENCE [LARGE SCALE GENOMIC DNA]</scope>
    <source>
        <strain evidence="14 15">ATCC 48635</strain>
    </source>
</reference>
<evidence type="ECO:0000256" key="4">
    <source>
        <dbReference type="ARBA" id="ARBA00022692"/>
    </source>
</evidence>
<evidence type="ECO:0000256" key="12">
    <source>
        <dbReference type="SAM" id="SignalP"/>
    </source>
</evidence>
<evidence type="ECO:0000313" key="15">
    <source>
        <dbReference type="Proteomes" id="UP000243579"/>
    </source>
</evidence>
<dbReference type="STRING" id="1202772.A0A1V9YMS6"/>
<comment type="similarity">
    <text evidence="2">Belongs to the peptidase A1 family.</text>
</comment>
<evidence type="ECO:0000256" key="2">
    <source>
        <dbReference type="ARBA" id="ARBA00007447"/>
    </source>
</evidence>
<evidence type="ECO:0000256" key="6">
    <source>
        <dbReference type="ARBA" id="ARBA00022801"/>
    </source>
</evidence>
<keyword evidence="4 11" id="KW-0812">Transmembrane</keyword>
<dbReference type="PANTHER" id="PTHR13683:SF375">
    <property type="entry name" value="PEPTIDASE A1 DOMAIN-CONTAINING PROTEIN"/>
    <property type="match status" value="1"/>
</dbReference>
<dbReference type="SUPFAM" id="SSF50630">
    <property type="entry name" value="Acid proteases"/>
    <property type="match status" value="1"/>
</dbReference>
<proteinExistence type="inferred from homology"/>
<keyword evidence="8 11" id="KW-0472">Membrane</keyword>
<keyword evidence="7 11" id="KW-1133">Transmembrane helix</keyword>
<feature type="active site" evidence="9">
    <location>
        <position position="82"/>
    </location>
</feature>
<dbReference type="EMBL" id="JNBR01001471">
    <property type="protein sequence ID" value="OQR86994.1"/>
    <property type="molecule type" value="Genomic_DNA"/>
</dbReference>
<feature type="active site" evidence="9">
    <location>
        <position position="292"/>
    </location>
</feature>
<dbReference type="AlphaFoldDB" id="A0A1V9YMS6"/>
<evidence type="ECO:0000259" key="13">
    <source>
        <dbReference type="PROSITE" id="PS51767"/>
    </source>
</evidence>
<evidence type="ECO:0000256" key="1">
    <source>
        <dbReference type="ARBA" id="ARBA00004370"/>
    </source>
</evidence>
<keyword evidence="5 12" id="KW-0732">Signal</keyword>
<dbReference type="InterPro" id="IPR034164">
    <property type="entry name" value="Pepsin-like_dom"/>
</dbReference>
<feature type="transmembrane region" description="Helical" evidence="11">
    <location>
        <begin position="455"/>
        <end position="477"/>
    </location>
</feature>
<dbReference type="CDD" id="cd05471">
    <property type="entry name" value="pepsin_like"/>
    <property type="match status" value="1"/>
</dbReference>
<name>A0A1V9YMS6_ACHHY</name>
<dbReference type="GO" id="GO:0006508">
    <property type="term" value="P:proteolysis"/>
    <property type="evidence" value="ECO:0007669"/>
    <property type="project" value="UniProtKB-KW"/>
</dbReference>
<dbReference type="Pfam" id="PF14541">
    <property type="entry name" value="TAXi_C"/>
    <property type="match status" value="1"/>
</dbReference>
<evidence type="ECO:0000313" key="14">
    <source>
        <dbReference type="EMBL" id="OQR86994.1"/>
    </source>
</evidence>
<feature type="region of interest" description="Disordered" evidence="10">
    <location>
        <begin position="520"/>
        <end position="545"/>
    </location>
</feature>
<comment type="caution">
    <text evidence="14">The sequence shown here is derived from an EMBL/GenBank/DDBJ whole genome shotgun (WGS) entry which is preliminary data.</text>
</comment>
<dbReference type="Gene3D" id="2.40.70.10">
    <property type="entry name" value="Acid Proteases"/>
    <property type="match status" value="2"/>
</dbReference>
<keyword evidence="15" id="KW-1185">Reference proteome</keyword>
<dbReference type="InterPro" id="IPR021109">
    <property type="entry name" value="Peptidase_aspartic_dom_sf"/>
</dbReference>
<gene>
    <name evidence="14" type="ORF">ACHHYP_09646</name>
</gene>
<dbReference type="PANTHER" id="PTHR13683">
    <property type="entry name" value="ASPARTYL PROTEASES"/>
    <property type="match status" value="1"/>
</dbReference>
<keyword evidence="3 14" id="KW-0645">Protease</keyword>
<evidence type="ECO:0000256" key="3">
    <source>
        <dbReference type="ARBA" id="ARBA00022670"/>
    </source>
</evidence>
<dbReference type="InterPro" id="IPR032861">
    <property type="entry name" value="TAXi_N"/>
</dbReference>
<feature type="chain" id="PRO_5012370695" evidence="12">
    <location>
        <begin position="21"/>
        <end position="545"/>
    </location>
</feature>
<evidence type="ECO:0000256" key="8">
    <source>
        <dbReference type="ARBA" id="ARBA00023136"/>
    </source>
</evidence>
<comment type="subcellular location">
    <subcellularLocation>
        <location evidence="1">Membrane</location>
    </subcellularLocation>
</comment>
<sequence>MVKALAVVAAVAAVLPTCSGYLLELHREESPYDLRRDYDSHTRVRRLSNGSFEVVPLNLGHGTHYTWAYVGYPPQRASVVVDTGSHVLAIPCTGCDGCGKHMNAPFNASLSSTLVYPTCAAAKADFQCAACKQDADACHISQSYSQGGSWDAVVVEDTVALGNASGNGRLDTRLAFGCQKKEDGVFATQVADGILGLADSGTNVVRQLFADKKIDQNVFSLCLTKTGGTLALGVPLPRGSDQRHLGALQFARVSTDTGGWYAVTIRDIRIGGKPVDIVGSHVLNGARKVIIDSGSTTSVLPRALRDEFDRAFKNAGLKNYLTGDPGYDKAQLSKMPTIEYVLEGMDGEDVVLTIPPSLYLRKGDTGRFTASIALDVAAGGVIGADLMTNHDFIFDPDMHRVGFVSATCDYGAATQGSANATVDSASSWESAVMAEAGVEILYPSTADEADSSYPVVNTVVGVSIAVLFLSAIVYAVVRKPTPTKSEWAQLAVDDDDEANELMVPSSPRALIETYDSHPDVHDDFFDSNEADANTSDHDPSALDRL</sequence>
<evidence type="ECO:0000256" key="5">
    <source>
        <dbReference type="ARBA" id="ARBA00022729"/>
    </source>
</evidence>
<feature type="signal peptide" evidence="12">
    <location>
        <begin position="1"/>
        <end position="20"/>
    </location>
</feature>
<dbReference type="GO" id="GO:0016020">
    <property type="term" value="C:membrane"/>
    <property type="evidence" value="ECO:0007669"/>
    <property type="project" value="UniProtKB-SubCell"/>
</dbReference>
<dbReference type="Proteomes" id="UP000243579">
    <property type="component" value="Unassembled WGS sequence"/>
</dbReference>
<evidence type="ECO:0000256" key="11">
    <source>
        <dbReference type="SAM" id="Phobius"/>
    </source>
</evidence>
<keyword evidence="6" id="KW-0378">Hydrolase</keyword>
<evidence type="ECO:0000256" key="10">
    <source>
        <dbReference type="SAM" id="MobiDB-lite"/>
    </source>
</evidence>
<evidence type="ECO:0000256" key="7">
    <source>
        <dbReference type="ARBA" id="ARBA00022989"/>
    </source>
</evidence>
<evidence type="ECO:0000256" key="9">
    <source>
        <dbReference type="PIRSR" id="PIRSR601461-1"/>
    </source>
</evidence>
<dbReference type="InterPro" id="IPR033121">
    <property type="entry name" value="PEPTIDASE_A1"/>
</dbReference>
<dbReference type="InterPro" id="IPR032799">
    <property type="entry name" value="TAXi_C"/>
</dbReference>
<dbReference type="GO" id="GO:0004190">
    <property type="term" value="F:aspartic-type endopeptidase activity"/>
    <property type="evidence" value="ECO:0007669"/>
    <property type="project" value="InterPro"/>
</dbReference>
<accession>A0A1V9YMS6</accession>